<organism evidence="1">
    <name type="scientific">Arundo donax</name>
    <name type="common">Giant reed</name>
    <name type="synonym">Donax arundinaceus</name>
    <dbReference type="NCBI Taxonomy" id="35708"/>
    <lineage>
        <taxon>Eukaryota</taxon>
        <taxon>Viridiplantae</taxon>
        <taxon>Streptophyta</taxon>
        <taxon>Embryophyta</taxon>
        <taxon>Tracheophyta</taxon>
        <taxon>Spermatophyta</taxon>
        <taxon>Magnoliopsida</taxon>
        <taxon>Liliopsida</taxon>
        <taxon>Poales</taxon>
        <taxon>Poaceae</taxon>
        <taxon>PACMAD clade</taxon>
        <taxon>Arundinoideae</taxon>
        <taxon>Arundineae</taxon>
        <taxon>Arundo</taxon>
    </lineage>
</organism>
<name>A0A0A9DFI8_ARUDO</name>
<dbReference type="EMBL" id="GBRH01213490">
    <property type="protein sequence ID" value="JAD84405.1"/>
    <property type="molecule type" value="Transcribed_RNA"/>
</dbReference>
<proteinExistence type="predicted"/>
<evidence type="ECO:0000313" key="1">
    <source>
        <dbReference type="EMBL" id="JAD84405.1"/>
    </source>
</evidence>
<reference evidence="1" key="1">
    <citation type="submission" date="2014-09" db="EMBL/GenBank/DDBJ databases">
        <authorList>
            <person name="Magalhaes I.L.F."/>
            <person name="Oliveira U."/>
            <person name="Santos F.R."/>
            <person name="Vidigal T.H.D.A."/>
            <person name="Brescovit A.D."/>
            <person name="Santos A.J."/>
        </authorList>
    </citation>
    <scope>NUCLEOTIDE SEQUENCE</scope>
    <source>
        <tissue evidence="1">Shoot tissue taken approximately 20 cm above the soil surface</tissue>
    </source>
</reference>
<protein>
    <submittedName>
        <fullName evidence="1">Uncharacterized protein</fullName>
    </submittedName>
</protein>
<reference evidence="1" key="2">
    <citation type="journal article" date="2015" name="Data Brief">
        <title>Shoot transcriptome of the giant reed, Arundo donax.</title>
        <authorList>
            <person name="Barrero R.A."/>
            <person name="Guerrero F.D."/>
            <person name="Moolhuijzen P."/>
            <person name="Goolsby J.A."/>
            <person name="Tidwell J."/>
            <person name="Bellgard S.E."/>
            <person name="Bellgard M.I."/>
        </authorList>
    </citation>
    <scope>NUCLEOTIDE SEQUENCE</scope>
    <source>
        <tissue evidence="1">Shoot tissue taken approximately 20 cm above the soil surface</tissue>
    </source>
</reference>
<sequence length="67" mass="7529">MKARIEHLKKGEEDSTATKYVLNKILSPHNSMALFILLQYGSQFDSISWTSLQLTQLNSACLNNNDG</sequence>
<accession>A0A0A9DFI8</accession>
<dbReference type="AlphaFoldDB" id="A0A0A9DFI8"/>